<accession>A0ABX4NQA9</accession>
<organism evidence="3 4">
    <name type="scientific">Leptospira barantonii</name>
    <dbReference type="NCBI Taxonomy" id="2023184"/>
    <lineage>
        <taxon>Bacteria</taxon>
        <taxon>Pseudomonadati</taxon>
        <taxon>Spirochaetota</taxon>
        <taxon>Spirochaetia</taxon>
        <taxon>Leptospirales</taxon>
        <taxon>Leptospiraceae</taxon>
        <taxon>Leptospira</taxon>
    </lineage>
</organism>
<comment type="caution">
    <text evidence="3">The sequence shown here is derived from an EMBL/GenBank/DDBJ whole genome shotgun (WGS) entry which is preliminary data.</text>
</comment>
<keyword evidence="4" id="KW-1185">Reference proteome</keyword>
<evidence type="ECO:0000313" key="4">
    <source>
        <dbReference type="Proteomes" id="UP000231879"/>
    </source>
</evidence>
<evidence type="ECO:0000256" key="1">
    <source>
        <dbReference type="SAM" id="Phobius"/>
    </source>
</evidence>
<proteinExistence type="predicted"/>
<sequence>MESAEHTTEFFSFPGKNRTQFSKGVRVIRNNILKFVYSIFLLLFFGTGCSVPFPGDTSGVLLLALLNSNASNGGGGTTDPVLSYKFLFVTNGTTSGQLGGGTRTGGDSICANEKNNNFASLPGTGTDYKALIVTNVGPTRIACTTAYCTNPAENSNWVLSPNQAYYKGTTASPVKVFTTNSAGIVVFPTPGLLTNIDPSAGVLWWTGLSTDWTVSTTEICNNWSDGTGGSNGAYGMGNATNDTSISFFSEACNLSKRLVCVRQ</sequence>
<keyword evidence="1" id="KW-0472">Membrane</keyword>
<name>A0ABX4NQA9_9LEPT</name>
<dbReference type="Gene3D" id="3.10.100.10">
    <property type="entry name" value="Mannose-Binding Protein A, subunit A"/>
    <property type="match status" value="1"/>
</dbReference>
<dbReference type="Pfam" id="PF07588">
    <property type="entry name" value="DUF1554"/>
    <property type="match status" value="1"/>
</dbReference>
<dbReference type="Proteomes" id="UP000231879">
    <property type="component" value="Unassembled WGS sequence"/>
</dbReference>
<keyword evidence="1" id="KW-0812">Transmembrane</keyword>
<dbReference type="InterPro" id="IPR016187">
    <property type="entry name" value="CTDL_fold"/>
</dbReference>
<gene>
    <name evidence="3" type="ORF">CH367_03075</name>
</gene>
<dbReference type="EMBL" id="NPDS01000001">
    <property type="protein sequence ID" value="PJZ59029.1"/>
    <property type="molecule type" value="Genomic_DNA"/>
</dbReference>
<reference evidence="3 4" key="1">
    <citation type="submission" date="2017-07" db="EMBL/GenBank/DDBJ databases">
        <title>Leptospira spp. isolated from tropical soils.</title>
        <authorList>
            <person name="Thibeaux R."/>
            <person name="Iraola G."/>
            <person name="Ferres I."/>
            <person name="Bierque E."/>
            <person name="Girault D."/>
            <person name="Soupe-Gilbert M.-E."/>
            <person name="Picardeau M."/>
            <person name="Goarant C."/>
        </authorList>
    </citation>
    <scope>NUCLEOTIDE SEQUENCE [LARGE SCALE GENOMIC DNA]</scope>
    <source>
        <strain evidence="3 4">FH4-C-A1</strain>
    </source>
</reference>
<dbReference type="InterPro" id="IPR016186">
    <property type="entry name" value="C-type_lectin-like/link_sf"/>
</dbReference>
<dbReference type="SUPFAM" id="SSF56436">
    <property type="entry name" value="C-type lectin-like"/>
    <property type="match status" value="1"/>
</dbReference>
<feature type="domain" description="DUF1554" evidence="2">
    <location>
        <begin position="93"/>
        <end position="239"/>
    </location>
</feature>
<evidence type="ECO:0000259" key="2">
    <source>
        <dbReference type="Pfam" id="PF07588"/>
    </source>
</evidence>
<dbReference type="InterPro" id="IPR011448">
    <property type="entry name" value="DUF1554"/>
</dbReference>
<evidence type="ECO:0000313" key="3">
    <source>
        <dbReference type="EMBL" id="PJZ59029.1"/>
    </source>
</evidence>
<feature type="transmembrane region" description="Helical" evidence="1">
    <location>
        <begin position="32"/>
        <end position="53"/>
    </location>
</feature>
<protein>
    <recommendedName>
        <fullName evidence="2">DUF1554 domain-containing protein</fullName>
    </recommendedName>
</protein>
<keyword evidence="1" id="KW-1133">Transmembrane helix</keyword>